<dbReference type="InterPro" id="IPR007527">
    <property type="entry name" value="Znf_SWIM"/>
</dbReference>
<dbReference type="GeneID" id="130510867"/>
<feature type="chain" id="PRO_5040735606" evidence="6">
    <location>
        <begin position="21"/>
        <end position="967"/>
    </location>
</feature>
<evidence type="ECO:0000256" key="4">
    <source>
        <dbReference type="PROSITE-ProRule" id="PRU00325"/>
    </source>
</evidence>
<keyword evidence="1" id="KW-0479">Metal-binding</keyword>
<evidence type="ECO:0000256" key="6">
    <source>
        <dbReference type="SAM" id="SignalP"/>
    </source>
</evidence>
<dbReference type="PANTHER" id="PTHR31973:SF187">
    <property type="entry name" value="MUTATOR TRANSPOSASE MUDRA PROTEIN"/>
    <property type="match status" value="1"/>
</dbReference>
<dbReference type="Pfam" id="PF03108">
    <property type="entry name" value="DBD_Tnp_Mut"/>
    <property type="match status" value="1"/>
</dbReference>
<dbReference type="PANTHER" id="PTHR31973">
    <property type="entry name" value="POLYPROTEIN, PUTATIVE-RELATED"/>
    <property type="match status" value="1"/>
</dbReference>
<evidence type="ECO:0000256" key="3">
    <source>
        <dbReference type="ARBA" id="ARBA00022833"/>
    </source>
</evidence>
<dbReference type="AlphaFoldDB" id="A0A9W3DI12"/>
<keyword evidence="3" id="KW-0862">Zinc</keyword>
<name>A0A9W3DI12_RAPSA</name>
<dbReference type="Pfam" id="PF04434">
    <property type="entry name" value="SWIM"/>
    <property type="match status" value="1"/>
</dbReference>
<dbReference type="Pfam" id="PF10551">
    <property type="entry name" value="MULE"/>
    <property type="match status" value="1"/>
</dbReference>
<feature type="signal peptide" evidence="6">
    <location>
        <begin position="1"/>
        <end position="20"/>
    </location>
</feature>
<evidence type="ECO:0000256" key="5">
    <source>
        <dbReference type="SAM" id="MobiDB-lite"/>
    </source>
</evidence>
<protein>
    <submittedName>
        <fullName evidence="9">Uncharacterized protein LOC130510867</fullName>
    </submittedName>
</protein>
<dbReference type="PROSITE" id="PS50966">
    <property type="entry name" value="ZF_SWIM"/>
    <property type="match status" value="1"/>
</dbReference>
<dbReference type="SMART" id="SM00575">
    <property type="entry name" value="ZnF_PMZ"/>
    <property type="match status" value="1"/>
</dbReference>
<dbReference type="InterPro" id="IPR004332">
    <property type="entry name" value="Transposase_MuDR"/>
</dbReference>
<proteinExistence type="predicted"/>
<dbReference type="InterPro" id="IPR018289">
    <property type="entry name" value="MULE_transposase_dom"/>
</dbReference>
<feature type="region of interest" description="Disordered" evidence="5">
    <location>
        <begin position="210"/>
        <end position="231"/>
    </location>
</feature>
<dbReference type="OrthoDB" id="1033909at2759"/>
<reference evidence="9" key="2">
    <citation type="submission" date="2025-08" db="UniProtKB">
        <authorList>
            <consortium name="RefSeq"/>
        </authorList>
    </citation>
    <scope>IDENTIFICATION</scope>
    <source>
        <tissue evidence="9">Leaf</tissue>
    </source>
</reference>
<feature type="region of interest" description="Disordered" evidence="5">
    <location>
        <begin position="915"/>
        <end position="941"/>
    </location>
</feature>
<evidence type="ECO:0000256" key="2">
    <source>
        <dbReference type="ARBA" id="ARBA00022771"/>
    </source>
</evidence>
<keyword evidence="8" id="KW-1185">Reference proteome</keyword>
<accession>A0A9W3DI12</accession>
<dbReference type="InterPro" id="IPR006564">
    <property type="entry name" value="Znf_PMZ"/>
</dbReference>
<dbReference type="KEGG" id="rsz:130510867"/>
<dbReference type="Proteomes" id="UP000504610">
    <property type="component" value="Chromosome 4"/>
</dbReference>
<reference evidence="8" key="1">
    <citation type="journal article" date="2019" name="Database">
        <title>The radish genome database (RadishGD): an integrated information resource for radish genomics.</title>
        <authorList>
            <person name="Yu H.J."/>
            <person name="Baek S."/>
            <person name="Lee Y.J."/>
            <person name="Cho A."/>
            <person name="Mun J.H."/>
        </authorList>
    </citation>
    <scope>NUCLEOTIDE SEQUENCE [LARGE SCALE GENOMIC DNA]</scope>
    <source>
        <strain evidence="8">cv. WK10039</strain>
    </source>
</reference>
<evidence type="ECO:0000259" key="7">
    <source>
        <dbReference type="PROSITE" id="PS50966"/>
    </source>
</evidence>
<evidence type="ECO:0000256" key="1">
    <source>
        <dbReference type="ARBA" id="ARBA00022723"/>
    </source>
</evidence>
<dbReference type="GO" id="GO:0008270">
    <property type="term" value="F:zinc ion binding"/>
    <property type="evidence" value="ECO:0007669"/>
    <property type="project" value="UniProtKB-KW"/>
</dbReference>
<feature type="domain" description="SWIM-type" evidence="7">
    <location>
        <begin position="838"/>
        <end position="870"/>
    </location>
</feature>
<evidence type="ECO:0000313" key="9">
    <source>
        <dbReference type="RefSeq" id="XP_056863542.1"/>
    </source>
</evidence>
<evidence type="ECO:0000313" key="8">
    <source>
        <dbReference type="Proteomes" id="UP000504610"/>
    </source>
</evidence>
<gene>
    <name evidence="9" type="primary">LOC130510867</name>
</gene>
<keyword evidence="6" id="KW-0732">Signal</keyword>
<sequence length="967" mass="107953">MLLSCRFYVAILTPCFTVLSFVQFQMEEQCLVICGDWVCGHGSRWEFVVDKRQMGRLVPVSESVTVKELQGVVLKEFGKDDSSWVAVLSYWPPSSMELATGIRTPPVQLTSDGSIKYFVQHARVKGSMNLFVRFEQKLSGVDSVDDSGMGFVTPVALPPKRSATFSSGVSNGVHVSTGASKAKGVNFVDVEFISEVERVETEFNSRKRPGKAHVVRGNTGGEGSKSGSKVVEGEVCSDSSEGEEELSERVVDEVDVRPRGYDKEFWEPLLGTDYLGSNAVNVIYNEDEIVNGLTRGSGARRFKCTANDTFDHVFEVGGSSSGVKLRKDEDFRSQNPWLNGVDGNVSVARQRRVSTRKLEEVDDEEFDIPPLFDDVTYAAAEIPDMDLDERDGRIYVGKVFGNKEDCQISLAIYAIKNQFHFKQTRTKVDSFVVECPDKHCDWRVTAHEIRGCGYYEIRKAQLDHRCPIEARQGYKSKATSKVIAAVYKSKFGEPGKGPKASELQKLVLEDLRVTASYMKCYRAIEKAVVGVHGSEEDSYLKLPEYLHMLKLANPGTVADLETEVDEDGDERFLYLFLAFGASIAGFNKLRRVLVIDGTHLGGKYKGVLLTASEQDANFQIFPLAFAVVDSEDTDAWTWFLQKVERILADSPTLAIISDRATSISNAVKRVYPSAQHGACIVHLARNVNSRYSSKHLAKMVTEAATAYRLRDYREKFSKVRATNSACGVYLGNIGSGHWSRANFPGERYNIMTSNIAEQLNNALVEGRSSPIMELVIFIQRMMTRWFSARRKKAEKHKGVVSVEVDKEMTKNMATMKGSKVNSVSNWTCEIVGKFGSKERVMLAEKKCDCKYFDRIQIPCGHAMIAADSLGLTYEPLVGHWYKTTTWRETYAGVISPEGDPRDVDVPEDVKKMVLMPPLTSRPPGRRRKNRMASTGEFPVPKKKKLVPNRCGRCGGTGHNRTRCTEPI</sequence>
<dbReference type="RefSeq" id="XP_056863542.1">
    <property type="nucleotide sequence ID" value="XM_057007562.1"/>
</dbReference>
<keyword evidence="2 4" id="KW-0863">Zinc-finger</keyword>
<organism evidence="8 9">
    <name type="scientific">Raphanus sativus</name>
    <name type="common">Radish</name>
    <name type="synonym">Raphanus raphanistrum var. sativus</name>
    <dbReference type="NCBI Taxonomy" id="3726"/>
    <lineage>
        <taxon>Eukaryota</taxon>
        <taxon>Viridiplantae</taxon>
        <taxon>Streptophyta</taxon>
        <taxon>Embryophyta</taxon>
        <taxon>Tracheophyta</taxon>
        <taxon>Spermatophyta</taxon>
        <taxon>Magnoliopsida</taxon>
        <taxon>eudicotyledons</taxon>
        <taxon>Gunneridae</taxon>
        <taxon>Pentapetalae</taxon>
        <taxon>rosids</taxon>
        <taxon>malvids</taxon>
        <taxon>Brassicales</taxon>
        <taxon>Brassicaceae</taxon>
        <taxon>Brassiceae</taxon>
        <taxon>Raphanus</taxon>
    </lineage>
</organism>